<dbReference type="STRING" id="31246.A0A183NPI4"/>
<gene>
    <name evidence="1" type="ORF">SMTD_LOCUS4020</name>
</gene>
<sequence>MASSDCKLLETSVGLALLEHIINPTRYDLRNSSLLDSALTHGDDIGQMTFLPPLRRSDYAVILSEFMAEIACQTVACPNIWKADMEAINSAASAGN</sequence>
<dbReference type="Proteomes" id="UP000269396">
    <property type="component" value="Unassembled WGS sequence"/>
</dbReference>
<dbReference type="AlphaFoldDB" id="A0A183NPI4"/>
<proteinExistence type="predicted"/>
<evidence type="ECO:0000313" key="1">
    <source>
        <dbReference type="EMBL" id="VDP01818.1"/>
    </source>
</evidence>
<reference evidence="1 2" key="1">
    <citation type="submission" date="2018-11" db="EMBL/GenBank/DDBJ databases">
        <authorList>
            <consortium name="Pathogen Informatics"/>
        </authorList>
    </citation>
    <scope>NUCLEOTIDE SEQUENCE [LARGE SCALE GENOMIC DNA]</scope>
    <source>
        <strain>Denwood</strain>
        <strain evidence="2">Zambia</strain>
    </source>
</reference>
<keyword evidence="2" id="KW-1185">Reference proteome</keyword>
<protein>
    <submittedName>
        <fullName evidence="1">Uncharacterized protein</fullName>
    </submittedName>
</protein>
<organism evidence="1 2">
    <name type="scientific">Schistosoma mattheei</name>
    <dbReference type="NCBI Taxonomy" id="31246"/>
    <lineage>
        <taxon>Eukaryota</taxon>
        <taxon>Metazoa</taxon>
        <taxon>Spiralia</taxon>
        <taxon>Lophotrochozoa</taxon>
        <taxon>Platyhelminthes</taxon>
        <taxon>Trematoda</taxon>
        <taxon>Digenea</taxon>
        <taxon>Strigeidida</taxon>
        <taxon>Schistosomatoidea</taxon>
        <taxon>Schistosomatidae</taxon>
        <taxon>Schistosoma</taxon>
    </lineage>
</organism>
<evidence type="ECO:0000313" key="2">
    <source>
        <dbReference type="Proteomes" id="UP000269396"/>
    </source>
</evidence>
<dbReference type="EMBL" id="UZAL01009332">
    <property type="protein sequence ID" value="VDP01818.1"/>
    <property type="molecule type" value="Genomic_DNA"/>
</dbReference>
<name>A0A183NPI4_9TREM</name>
<accession>A0A183NPI4</accession>